<protein>
    <submittedName>
        <fullName evidence="2">Uncharacterized protein</fullName>
    </submittedName>
</protein>
<dbReference type="EMBL" id="JBHSEF010000021">
    <property type="protein sequence ID" value="MFC4355017.1"/>
    <property type="molecule type" value="Genomic_DNA"/>
</dbReference>
<keyword evidence="3" id="KW-1185">Reference proteome</keyword>
<feature type="transmembrane region" description="Helical" evidence="1">
    <location>
        <begin position="70"/>
        <end position="89"/>
    </location>
</feature>
<proteinExistence type="predicted"/>
<comment type="caution">
    <text evidence="2">The sequence shown here is derived from an EMBL/GenBank/DDBJ whole genome shotgun (WGS) entry which is preliminary data.</text>
</comment>
<dbReference type="RefSeq" id="WP_378141326.1">
    <property type="nucleotide sequence ID" value="NZ_JBHSEF010000021.1"/>
</dbReference>
<name>A0ABV8UW31_9BACL</name>
<feature type="transmembrane region" description="Helical" evidence="1">
    <location>
        <begin position="7"/>
        <end position="25"/>
    </location>
</feature>
<reference evidence="3" key="1">
    <citation type="journal article" date="2019" name="Int. J. Syst. Evol. Microbiol.">
        <title>The Global Catalogue of Microorganisms (GCM) 10K type strain sequencing project: providing services to taxonomists for standard genome sequencing and annotation.</title>
        <authorList>
            <consortium name="The Broad Institute Genomics Platform"/>
            <consortium name="The Broad Institute Genome Sequencing Center for Infectious Disease"/>
            <person name="Wu L."/>
            <person name="Ma J."/>
        </authorList>
    </citation>
    <scope>NUCLEOTIDE SEQUENCE [LARGE SCALE GENOMIC DNA]</scope>
    <source>
        <strain evidence="3">CCUG 50353</strain>
    </source>
</reference>
<evidence type="ECO:0000313" key="2">
    <source>
        <dbReference type="EMBL" id="MFC4355017.1"/>
    </source>
</evidence>
<gene>
    <name evidence="2" type="ORF">ACFO0S_08155</name>
</gene>
<evidence type="ECO:0000313" key="3">
    <source>
        <dbReference type="Proteomes" id="UP001595733"/>
    </source>
</evidence>
<accession>A0ABV8UW31</accession>
<evidence type="ECO:0000256" key="1">
    <source>
        <dbReference type="SAM" id="Phobius"/>
    </source>
</evidence>
<organism evidence="2 3">
    <name type="scientific">Chryseomicrobium palamuruense</name>
    <dbReference type="NCBI Taxonomy" id="682973"/>
    <lineage>
        <taxon>Bacteria</taxon>
        <taxon>Bacillati</taxon>
        <taxon>Bacillota</taxon>
        <taxon>Bacilli</taxon>
        <taxon>Bacillales</taxon>
        <taxon>Caryophanaceae</taxon>
        <taxon>Chryseomicrobium</taxon>
    </lineage>
</organism>
<dbReference type="Proteomes" id="UP001595733">
    <property type="component" value="Unassembled WGS sequence"/>
</dbReference>
<feature type="transmembrane region" description="Helical" evidence="1">
    <location>
        <begin position="40"/>
        <end position="58"/>
    </location>
</feature>
<sequence>MTEKRKALGIFGAFLVVLSLLTSMFEYQLIPYTLLEPVRYFIYLPITLVIILVLTFFISWNQESFTRMRAVYTSVAIGILACAIVFPLIKPSYTFIDASELVGSSFDVETTSTFIRWNVEKNYSDYVVQTEEDLAYAVDPYTGEVEQLVDGFTFGEDERN</sequence>
<keyword evidence="1" id="KW-0472">Membrane</keyword>
<keyword evidence="1" id="KW-0812">Transmembrane</keyword>
<keyword evidence="1" id="KW-1133">Transmembrane helix</keyword>